<dbReference type="SUPFAM" id="SSF63418">
    <property type="entry name" value="MurE/MurF N-terminal domain"/>
    <property type="match status" value="1"/>
</dbReference>
<proteinExistence type="predicted"/>
<evidence type="ECO:0000313" key="6">
    <source>
        <dbReference type="EMBL" id="KJU85639.1"/>
    </source>
</evidence>
<feature type="domain" description="Mur ligase central" evidence="5">
    <location>
        <begin position="118"/>
        <end position="212"/>
    </location>
</feature>
<keyword evidence="7" id="KW-1185">Reference proteome</keyword>
<dbReference type="InterPro" id="IPR018109">
    <property type="entry name" value="Folylpolyglutamate_synth_CS"/>
</dbReference>
<dbReference type="InterPro" id="IPR013221">
    <property type="entry name" value="Mur_ligase_cen"/>
</dbReference>
<dbReference type="AlphaFoldDB" id="A0A0F3GUI1"/>
<name>A0A0F3GUI1_9BACT</name>
<dbReference type="GO" id="GO:0005524">
    <property type="term" value="F:ATP binding"/>
    <property type="evidence" value="ECO:0007669"/>
    <property type="project" value="UniProtKB-KW"/>
</dbReference>
<dbReference type="InterPro" id="IPR000713">
    <property type="entry name" value="Mur_ligase_N"/>
</dbReference>
<sequence length="218" mass="23926">MDINTVLDKVQAEMPEGTNGFNGSLNGQVSGISCDSREIEEGGMFFAVRGTHSDGHAFIADAIKKGARWIVCDRDVTPDVLNSKDVQVLRVPDVPMAMAHIAANYYGNPARSMKLIGITGTNGKTTTSYLVRSILQAYDKKTGLIGTIHHMIGDNRYRSSHTTPNAPEFQRYLRRMYDDGCQYVISEVSSHALAQRRVDATAFDAAVFTNLTLYTSPS</sequence>
<dbReference type="Pfam" id="PF08245">
    <property type="entry name" value="Mur_ligase_M"/>
    <property type="match status" value="1"/>
</dbReference>
<keyword evidence="2" id="KW-0547">Nucleotide-binding</keyword>
<reference evidence="6 7" key="1">
    <citation type="submission" date="2015-02" db="EMBL/GenBank/DDBJ databases">
        <title>Single-cell genomics of uncultivated deep-branching MTB reveals a conserved set of magnetosome genes.</title>
        <authorList>
            <person name="Kolinko S."/>
            <person name="Richter M."/>
            <person name="Glockner F.O."/>
            <person name="Brachmann A."/>
            <person name="Schuler D."/>
        </authorList>
    </citation>
    <scope>NUCLEOTIDE SEQUENCE [LARGE SCALE GENOMIC DNA]</scope>
    <source>
        <strain evidence="6">TM-1</strain>
    </source>
</reference>
<dbReference type="PATRIC" id="fig|29290.4.peg.2883"/>
<dbReference type="Pfam" id="PF01225">
    <property type="entry name" value="Mur_ligase"/>
    <property type="match status" value="1"/>
</dbReference>
<dbReference type="PANTHER" id="PTHR23135">
    <property type="entry name" value="MUR LIGASE FAMILY MEMBER"/>
    <property type="match status" value="1"/>
</dbReference>
<gene>
    <name evidence="6" type="ORF">MBAV_002166</name>
</gene>
<dbReference type="InterPro" id="IPR035911">
    <property type="entry name" value="MurE/MurF_N"/>
</dbReference>
<feature type="domain" description="Mur ligase N-terminal catalytic" evidence="4">
    <location>
        <begin position="29"/>
        <end position="106"/>
    </location>
</feature>
<keyword evidence="3" id="KW-0067">ATP-binding</keyword>
<dbReference type="GO" id="GO:0004326">
    <property type="term" value="F:tetrahydrofolylpolyglutamate synthase activity"/>
    <property type="evidence" value="ECO:0007669"/>
    <property type="project" value="InterPro"/>
</dbReference>
<evidence type="ECO:0000259" key="5">
    <source>
        <dbReference type="Pfam" id="PF08245"/>
    </source>
</evidence>
<keyword evidence="1 6" id="KW-0436">Ligase</keyword>
<dbReference type="Proteomes" id="UP000033423">
    <property type="component" value="Unassembled WGS sequence"/>
</dbReference>
<dbReference type="Gene3D" id="3.40.1190.10">
    <property type="entry name" value="Mur-like, catalytic domain"/>
    <property type="match status" value="1"/>
</dbReference>
<protein>
    <submittedName>
        <fullName evidence="6">UDP-N-acetylmuramoylalanyl-D-glutamate--2, 6-diaminopimelate ligase</fullName>
    </submittedName>
</protein>
<evidence type="ECO:0000313" key="7">
    <source>
        <dbReference type="Proteomes" id="UP000033423"/>
    </source>
</evidence>
<dbReference type="EMBL" id="LACI01000934">
    <property type="protein sequence ID" value="KJU85639.1"/>
    <property type="molecule type" value="Genomic_DNA"/>
</dbReference>
<organism evidence="6 7">
    <name type="scientific">Candidatus Magnetobacterium bavaricum</name>
    <dbReference type="NCBI Taxonomy" id="29290"/>
    <lineage>
        <taxon>Bacteria</taxon>
        <taxon>Pseudomonadati</taxon>
        <taxon>Nitrospirota</taxon>
        <taxon>Thermodesulfovibrionia</taxon>
        <taxon>Thermodesulfovibrionales</taxon>
        <taxon>Candidatus Magnetobacteriaceae</taxon>
        <taxon>Candidatus Magnetobacterium</taxon>
    </lineage>
</organism>
<dbReference type="PANTHER" id="PTHR23135:SF4">
    <property type="entry name" value="UDP-N-ACETYLMURAMOYL-L-ALANYL-D-GLUTAMATE--2,6-DIAMINOPIMELATE LIGASE MURE HOMOLOG, CHLOROPLASTIC"/>
    <property type="match status" value="1"/>
</dbReference>
<evidence type="ECO:0000256" key="3">
    <source>
        <dbReference type="ARBA" id="ARBA00022840"/>
    </source>
</evidence>
<evidence type="ECO:0000256" key="1">
    <source>
        <dbReference type="ARBA" id="ARBA00022598"/>
    </source>
</evidence>
<comment type="caution">
    <text evidence="6">The sequence shown here is derived from an EMBL/GenBank/DDBJ whole genome shotgun (WGS) entry which is preliminary data.</text>
</comment>
<evidence type="ECO:0000259" key="4">
    <source>
        <dbReference type="Pfam" id="PF01225"/>
    </source>
</evidence>
<evidence type="ECO:0000256" key="2">
    <source>
        <dbReference type="ARBA" id="ARBA00022741"/>
    </source>
</evidence>
<dbReference type="PROSITE" id="PS01011">
    <property type="entry name" value="FOLYLPOLYGLU_SYNT_1"/>
    <property type="match status" value="1"/>
</dbReference>
<dbReference type="InterPro" id="IPR036565">
    <property type="entry name" value="Mur-like_cat_sf"/>
</dbReference>
<accession>A0A0F3GUI1</accession>
<dbReference type="SUPFAM" id="SSF53623">
    <property type="entry name" value="MurD-like peptide ligases, catalytic domain"/>
    <property type="match status" value="1"/>
</dbReference>
<dbReference type="Gene3D" id="3.40.1390.10">
    <property type="entry name" value="MurE/MurF, N-terminal domain"/>
    <property type="match status" value="1"/>
</dbReference>